<protein>
    <submittedName>
        <fullName evidence="1">Uncharacterized protein</fullName>
    </submittedName>
</protein>
<gene>
    <name evidence="1" type="ORF">ACFQ4H_23945</name>
</gene>
<reference evidence="2" key="1">
    <citation type="journal article" date="2019" name="Int. J. Syst. Evol. Microbiol.">
        <title>The Global Catalogue of Microorganisms (GCM) 10K type strain sequencing project: providing services to taxonomists for standard genome sequencing and annotation.</title>
        <authorList>
            <consortium name="The Broad Institute Genomics Platform"/>
            <consortium name="The Broad Institute Genome Sequencing Center for Infectious Disease"/>
            <person name="Wu L."/>
            <person name="Ma J."/>
        </authorList>
    </citation>
    <scope>NUCLEOTIDE SEQUENCE [LARGE SCALE GENOMIC DNA]</scope>
    <source>
        <strain evidence="2">JCM 31037</strain>
    </source>
</reference>
<accession>A0ABW3YN83</accession>
<evidence type="ECO:0000313" key="2">
    <source>
        <dbReference type="Proteomes" id="UP001597260"/>
    </source>
</evidence>
<organism evidence="1 2">
    <name type="scientific">Micromonospora sonneratiae</name>
    <dbReference type="NCBI Taxonomy" id="1184706"/>
    <lineage>
        <taxon>Bacteria</taxon>
        <taxon>Bacillati</taxon>
        <taxon>Actinomycetota</taxon>
        <taxon>Actinomycetes</taxon>
        <taxon>Micromonosporales</taxon>
        <taxon>Micromonosporaceae</taxon>
        <taxon>Micromonospora</taxon>
    </lineage>
</organism>
<comment type="caution">
    <text evidence="1">The sequence shown here is derived from an EMBL/GenBank/DDBJ whole genome shotgun (WGS) entry which is preliminary data.</text>
</comment>
<sequence>MGDRSFMLATRMPMSRDGFHEWLRTPLPGLDIIDNPAAMWTGWDPSGVLGPAVREHVADTNSAPR</sequence>
<keyword evidence="2" id="KW-1185">Reference proteome</keyword>
<dbReference type="Proteomes" id="UP001597260">
    <property type="component" value="Unassembled WGS sequence"/>
</dbReference>
<proteinExistence type="predicted"/>
<dbReference type="RefSeq" id="WP_377574291.1">
    <property type="nucleotide sequence ID" value="NZ_JBHTMP010000043.1"/>
</dbReference>
<evidence type="ECO:0000313" key="1">
    <source>
        <dbReference type="EMBL" id="MFD1324143.1"/>
    </source>
</evidence>
<name>A0ABW3YN83_9ACTN</name>
<dbReference type="EMBL" id="JBHTMP010000043">
    <property type="protein sequence ID" value="MFD1324143.1"/>
    <property type="molecule type" value="Genomic_DNA"/>
</dbReference>